<name>A0A0R2GDF0_LACPN</name>
<reference evidence="2 4" key="2">
    <citation type="submission" date="2016-08" db="EMBL/GenBank/DDBJ databases">
        <title>Genome sequencing of Lactobacillus plantarum JSA22, isolated from fermented soybean paste.</title>
        <authorList>
            <person name="Choi H.S."/>
        </authorList>
    </citation>
    <scope>NUCLEOTIDE SEQUENCE [LARGE SCALE GENOMIC DNA]</scope>
    <source>
        <strain evidence="2 4">JSA22</strain>
    </source>
</reference>
<dbReference type="Proteomes" id="UP000094892">
    <property type="component" value="Unassembled WGS sequence"/>
</dbReference>
<dbReference type="AlphaFoldDB" id="A0A0R2GDF0"/>
<protein>
    <submittedName>
        <fullName evidence="1">Transcriptional regulator MerR family</fullName>
    </submittedName>
</protein>
<dbReference type="PATRIC" id="fig|1590.166.peg.2628"/>
<reference evidence="1 3" key="1">
    <citation type="submission" date="2016-03" db="EMBL/GenBank/DDBJ databases">
        <title>Comparative genomics of 54 Lactobacillus plantarum strains reveals genomic uncoupling from niche constraints.</title>
        <authorList>
            <person name="Martino M.E."/>
        </authorList>
    </citation>
    <scope>NUCLEOTIDE SEQUENCE [LARGE SCALE GENOMIC DNA]</scope>
    <source>
        <strain evidence="1 3">Nizo2260</strain>
    </source>
</reference>
<sequence length="70" mass="7940">MMSVTPDQVVIAGIIWGFKRAVIPSQNLAKEWSYQTATEAEHEDIHFVPGTTEVRPDLDREYDRHLKASG</sequence>
<dbReference type="EMBL" id="LUWI01000030">
    <property type="protein sequence ID" value="KZU02065.1"/>
    <property type="molecule type" value="Genomic_DNA"/>
</dbReference>
<comment type="caution">
    <text evidence="2">The sequence shown here is derived from an EMBL/GenBank/DDBJ whole genome shotgun (WGS) entry which is preliminary data.</text>
</comment>
<evidence type="ECO:0000313" key="4">
    <source>
        <dbReference type="Proteomes" id="UP000094892"/>
    </source>
</evidence>
<dbReference type="RefSeq" id="WP_224272112.1">
    <property type="nucleotide sequence ID" value="NZ_AP028145.1"/>
</dbReference>
<organism evidence="2 4">
    <name type="scientific">Lactiplantibacillus plantarum</name>
    <name type="common">Lactobacillus plantarum</name>
    <dbReference type="NCBI Taxonomy" id="1590"/>
    <lineage>
        <taxon>Bacteria</taxon>
        <taxon>Bacillati</taxon>
        <taxon>Bacillota</taxon>
        <taxon>Bacilli</taxon>
        <taxon>Lactobacillales</taxon>
        <taxon>Lactobacillaceae</taxon>
        <taxon>Lactiplantibacillus</taxon>
    </lineage>
</organism>
<dbReference type="EMBL" id="MCOL01000001">
    <property type="protein sequence ID" value="ODO62343.1"/>
    <property type="molecule type" value="Genomic_DNA"/>
</dbReference>
<evidence type="ECO:0000313" key="2">
    <source>
        <dbReference type="EMBL" id="ODO62343.1"/>
    </source>
</evidence>
<dbReference type="Proteomes" id="UP000076989">
    <property type="component" value="Unassembled WGS sequence"/>
</dbReference>
<evidence type="ECO:0000313" key="3">
    <source>
        <dbReference type="Proteomes" id="UP000076989"/>
    </source>
</evidence>
<gene>
    <name evidence="2" type="ORF">LPJSA22_02357</name>
    <name evidence="1" type="ORF">Nizo2260_2382</name>
</gene>
<evidence type="ECO:0000313" key="1">
    <source>
        <dbReference type="EMBL" id="KZU02065.1"/>
    </source>
</evidence>
<proteinExistence type="predicted"/>
<accession>A0A0R2GDF0</accession>